<dbReference type="Proteomes" id="UP000069135">
    <property type="component" value="Chromosome"/>
</dbReference>
<accession>A0A0S1SVQ9</accession>
<accession>A0A0S1SHJ9</accession>
<evidence type="ECO:0000313" key="3">
    <source>
        <dbReference type="Proteomes" id="UP000069135"/>
    </source>
</evidence>
<feature type="region of interest" description="Disordered" evidence="1">
    <location>
        <begin position="1"/>
        <end position="29"/>
    </location>
</feature>
<proteinExistence type="predicted"/>
<dbReference type="AlphaFoldDB" id="A0A0S1SHJ9"/>
<evidence type="ECO:0000256" key="1">
    <source>
        <dbReference type="SAM" id="MobiDB-lite"/>
    </source>
</evidence>
<feature type="region of interest" description="Disordered" evidence="1">
    <location>
        <begin position="77"/>
        <end position="97"/>
    </location>
</feature>
<organism evidence="2 3">
    <name type="scientific">Candidatus Peribacter riflensis</name>
    <dbReference type="NCBI Taxonomy" id="1735162"/>
    <lineage>
        <taxon>Bacteria</taxon>
        <taxon>Candidatus Peregrinibacteriota</taxon>
        <taxon>Candidatus Peribacteria</taxon>
        <taxon>Candidatus Peribacterales</taxon>
        <taxon>Candidatus Peribacteraceae</taxon>
        <taxon>Candidatus Peribacter</taxon>
    </lineage>
</organism>
<feature type="compositionally biased region" description="Basic and acidic residues" evidence="1">
    <location>
        <begin position="1"/>
        <end position="19"/>
    </location>
</feature>
<name>A0A0S1SHJ9_9BACT</name>
<accession>A0A0S1SPL0</accession>
<gene>
    <name evidence="2" type="ORF">PeribacterD1_0766</name>
</gene>
<accession>A0A0S1SVV6</accession>
<evidence type="ECO:0000313" key="2">
    <source>
        <dbReference type="EMBL" id="ALM13437.1"/>
    </source>
</evidence>
<protein>
    <submittedName>
        <fullName evidence="2">Uncharacterized protein</fullName>
    </submittedName>
</protein>
<dbReference type="EMBL" id="CP013065">
    <property type="protein sequence ID" value="ALM13437.1"/>
    <property type="molecule type" value="Genomic_DNA"/>
</dbReference>
<reference evidence="3" key="1">
    <citation type="submission" date="2015-10" db="EMBL/GenBank/DDBJ databases">
        <title>Analysis of five complete genome sequences for members of the class Peribacteria in the recently recognized Peregrinibacteria bacterial phylum.</title>
        <authorList>
            <person name="Anantharaman K."/>
            <person name="Brown C.T."/>
            <person name="Burstein D."/>
            <person name="Castelle C.J."/>
            <person name="Probst A.J."/>
            <person name="Thomas B.C."/>
            <person name="Williams K.H."/>
            <person name="Banfield J.F."/>
        </authorList>
    </citation>
    <scope>NUCLEOTIDE SEQUENCE [LARGE SCALE GENOMIC DNA]</scope>
</reference>
<accession>A0A0S1SN17</accession>
<dbReference type="KEGG" id="prf:PeribacterA2_0764"/>
<dbReference type="STRING" id="1735162.PeribacterB2_0766"/>
<sequence>MSITEHPSRIAELPKEHGDGITVELEPQDGGTTVATIRDSVRSCSLSFEVPTRLAQERPDFLLRYLNHRLVQTLNGKPMQVGSFPNGHKNGSGTMPQ</sequence>
<reference evidence="2 3" key="2">
    <citation type="journal article" date="2016" name="PeerJ">
        <title>Analysis of five complete genome sequences for members of the class Peribacteria in the recently recognized Peregrinibacteria bacterial phylum.</title>
        <authorList>
            <person name="Anantharaman K."/>
            <person name="Brown C.T."/>
            <person name="Burstein D."/>
            <person name="Castelle C.J."/>
            <person name="Probst A.J."/>
            <person name="Thomas B.C."/>
            <person name="Williams K.H."/>
            <person name="Banfield J.F."/>
        </authorList>
    </citation>
    <scope>NUCLEOTIDE SEQUENCE [LARGE SCALE GENOMIC DNA]</scope>
    <source>
        <strain evidence="2">RIFOXYD1_FULL_PER-ii_59_16</strain>
    </source>
</reference>